<name>A0ABM4U6F2_COFAR</name>
<protein>
    <submittedName>
        <fullName evidence="2">Uncharacterized protein</fullName>
    </submittedName>
</protein>
<evidence type="ECO:0000313" key="1">
    <source>
        <dbReference type="Proteomes" id="UP001652660"/>
    </source>
</evidence>
<dbReference type="Proteomes" id="UP001652660">
    <property type="component" value="Chromosome 4e"/>
</dbReference>
<dbReference type="GeneID" id="140005799"/>
<keyword evidence="1" id="KW-1185">Reference proteome</keyword>
<sequence length="132" mass="14559">MSTLLDLRPASPPSLTVTGRRKKSVHHVSCIYLPHRSPTVMVRMSSPCDTSAVETCPPPPTPPRAATKKDTVNISSKKKVVDHLGEICHLIDKTKQDIESLNEALEPQAPGFPVIMASTFAVFLTVQWWCKK</sequence>
<evidence type="ECO:0000313" key="2">
    <source>
        <dbReference type="RefSeq" id="XP_071902859.1"/>
    </source>
</evidence>
<reference evidence="2" key="1">
    <citation type="submission" date="2025-08" db="UniProtKB">
        <authorList>
            <consortium name="RefSeq"/>
        </authorList>
    </citation>
    <scope>IDENTIFICATION</scope>
    <source>
        <tissue evidence="2">Leaves</tissue>
    </source>
</reference>
<proteinExistence type="predicted"/>
<accession>A0ABM4U6F2</accession>
<organism evidence="1 2">
    <name type="scientific">Coffea arabica</name>
    <name type="common">Arabian coffee</name>
    <dbReference type="NCBI Taxonomy" id="13443"/>
    <lineage>
        <taxon>Eukaryota</taxon>
        <taxon>Viridiplantae</taxon>
        <taxon>Streptophyta</taxon>
        <taxon>Embryophyta</taxon>
        <taxon>Tracheophyta</taxon>
        <taxon>Spermatophyta</taxon>
        <taxon>Magnoliopsida</taxon>
        <taxon>eudicotyledons</taxon>
        <taxon>Gunneridae</taxon>
        <taxon>Pentapetalae</taxon>
        <taxon>asterids</taxon>
        <taxon>lamiids</taxon>
        <taxon>Gentianales</taxon>
        <taxon>Rubiaceae</taxon>
        <taxon>Ixoroideae</taxon>
        <taxon>Gardenieae complex</taxon>
        <taxon>Bertiereae - Coffeeae clade</taxon>
        <taxon>Coffeeae</taxon>
        <taxon>Coffea</taxon>
    </lineage>
</organism>
<dbReference type="RefSeq" id="XP_071902859.1">
    <property type="nucleotide sequence ID" value="XM_072046758.1"/>
</dbReference>
<gene>
    <name evidence="2" type="primary">LOC140005799</name>
</gene>